<evidence type="ECO:0000313" key="1">
    <source>
        <dbReference type="EMBL" id="KAJ8874745.1"/>
    </source>
</evidence>
<dbReference type="EMBL" id="JARBHB010000010">
    <property type="protein sequence ID" value="KAJ8874745.1"/>
    <property type="molecule type" value="Genomic_DNA"/>
</dbReference>
<protein>
    <submittedName>
        <fullName evidence="1">Uncharacterized protein</fullName>
    </submittedName>
</protein>
<evidence type="ECO:0000313" key="2">
    <source>
        <dbReference type="Proteomes" id="UP001159363"/>
    </source>
</evidence>
<comment type="caution">
    <text evidence="1">The sequence shown here is derived from an EMBL/GenBank/DDBJ whole genome shotgun (WGS) entry which is preliminary data.</text>
</comment>
<organism evidence="1 2">
    <name type="scientific">Dryococelus australis</name>
    <dbReference type="NCBI Taxonomy" id="614101"/>
    <lineage>
        <taxon>Eukaryota</taxon>
        <taxon>Metazoa</taxon>
        <taxon>Ecdysozoa</taxon>
        <taxon>Arthropoda</taxon>
        <taxon>Hexapoda</taxon>
        <taxon>Insecta</taxon>
        <taxon>Pterygota</taxon>
        <taxon>Neoptera</taxon>
        <taxon>Polyneoptera</taxon>
        <taxon>Phasmatodea</taxon>
        <taxon>Verophasmatodea</taxon>
        <taxon>Anareolatae</taxon>
        <taxon>Phasmatidae</taxon>
        <taxon>Eurycanthinae</taxon>
        <taxon>Dryococelus</taxon>
    </lineage>
</organism>
<proteinExistence type="predicted"/>
<name>A0ABQ9GRU4_9NEOP</name>
<gene>
    <name evidence="1" type="ORF">PR048_025611</name>
</gene>
<keyword evidence="2" id="KW-1185">Reference proteome</keyword>
<sequence>MEYLDVVQGIHPWQYGFVEGKSMEKVVSEGGEGPEKDNKWAENFKLEFSVDKMSSILVKGNPKRAPIVRLNGRVVKLVHEMTYLGVMLEILLSFHSHVRYTANKSVVMFQKLGAVASVN</sequence>
<dbReference type="Proteomes" id="UP001159363">
    <property type="component" value="Chromosome 9"/>
</dbReference>
<accession>A0ABQ9GRU4</accession>
<reference evidence="1 2" key="1">
    <citation type="submission" date="2023-02" db="EMBL/GenBank/DDBJ databases">
        <title>LHISI_Scaffold_Assembly.</title>
        <authorList>
            <person name="Stuart O.P."/>
            <person name="Cleave R."/>
            <person name="Magrath M.J.L."/>
            <person name="Mikheyev A.S."/>
        </authorList>
    </citation>
    <scope>NUCLEOTIDE SEQUENCE [LARGE SCALE GENOMIC DNA]</scope>
    <source>
        <strain evidence="1">Daus_M_001</strain>
        <tissue evidence="1">Leg muscle</tissue>
    </source>
</reference>